<evidence type="ECO:0000313" key="6">
    <source>
        <dbReference type="Proteomes" id="UP000029867"/>
    </source>
</evidence>
<reference evidence="6" key="1">
    <citation type="journal article" date="2014" name="Microb. Cell Fact.">
        <title>Exploiting Issatchenkia orientalis SD108 for succinic acid production.</title>
        <authorList>
            <person name="Xiao H."/>
            <person name="Shao Z."/>
            <person name="Jiang Y."/>
            <person name="Dole S."/>
            <person name="Zhao H."/>
        </authorList>
    </citation>
    <scope>NUCLEOTIDE SEQUENCE [LARGE SCALE GENOMIC DNA]</scope>
    <source>
        <strain evidence="6">SD108</strain>
    </source>
</reference>
<dbReference type="GO" id="GO:0003729">
    <property type="term" value="F:mRNA binding"/>
    <property type="evidence" value="ECO:0007669"/>
    <property type="project" value="TreeGrafter"/>
</dbReference>
<dbReference type="HOGENOM" id="CLU_026447_2_0_1"/>
<dbReference type="PANTHER" id="PTHR48025">
    <property type="entry name" value="OS02G0815200 PROTEIN"/>
    <property type="match status" value="1"/>
</dbReference>
<feature type="region of interest" description="Disordered" evidence="3">
    <location>
        <begin position="526"/>
        <end position="571"/>
    </location>
</feature>
<dbReference type="EMBL" id="JQFK01000004">
    <property type="protein sequence ID" value="KGK40128.1"/>
    <property type="molecule type" value="Genomic_DNA"/>
</dbReference>
<evidence type="ECO:0000259" key="4">
    <source>
        <dbReference type="PROSITE" id="PS50102"/>
    </source>
</evidence>
<dbReference type="SMART" id="SM00360">
    <property type="entry name" value="RRM"/>
    <property type="match status" value="3"/>
</dbReference>
<dbReference type="InterPro" id="IPR050502">
    <property type="entry name" value="Euk_RNA-bind_prot"/>
</dbReference>
<dbReference type="InterPro" id="IPR012677">
    <property type="entry name" value="Nucleotide-bd_a/b_plait_sf"/>
</dbReference>
<protein>
    <recommendedName>
        <fullName evidence="4">RRM domain-containing protein</fullName>
    </recommendedName>
</protein>
<feature type="region of interest" description="Disordered" evidence="3">
    <location>
        <begin position="80"/>
        <end position="125"/>
    </location>
</feature>
<organism evidence="5 6">
    <name type="scientific">Pichia kudriavzevii</name>
    <name type="common">Yeast</name>
    <name type="synonym">Issatchenkia orientalis</name>
    <dbReference type="NCBI Taxonomy" id="4909"/>
    <lineage>
        <taxon>Eukaryota</taxon>
        <taxon>Fungi</taxon>
        <taxon>Dikarya</taxon>
        <taxon>Ascomycota</taxon>
        <taxon>Saccharomycotina</taxon>
        <taxon>Pichiomycetes</taxon>
        <taxon>Pichiales</taxon>
        <taxon>Pichiaceae</taxon>
        <taxon>Pichia</taxon>
    </lineage>
</organism>
<accession>A0A099P510</accession>
<evidence type="ECO:0000256" key="2">
    <source>
        <dbReference type="PROSITE-ProRule" id="PRU00176"/>
    </source>
</evidence>
<dbReference type="Proteomes" id="UP000029867">
    <property type="component" value="Unassembled WGS sequence"/>
</dbReference>
<evidence type="ECO:0000256" key="3">
    <source>
        <dbReference type="SAM" id="MobiDB-lite"/>
    </source>
</evidence>
<sequence length="571" mass="67038">MFKLVMNYFNERLSSKAPIQREEETIFIIYRYKADNQLVRCLRPWILRIILEYVKSDKERGEEKRTILWLKDVYIGEGRRNRSRSPRRDDDDRRYQSSYRGDSRRSRPPRRGPPPRGSYAQRSSDYEIKANRKYENSIFIGNLPYNTQWYEIKDHFASAGPIVRADVVTSHGKPRGMGTVEFQDRESAQNAIRMFDRTSFKEREIFVREDLPPPEKQNGRDEFRPGKYDRYDRPPRDDRYDRPTRDDRYDRPPRDDRYDRPARDDRYDRRGGYDRYYDRYDGYDSYDRRDRFSRDTYAPPRRDFRREPKRERREARGFEVFIGNLPFSVKWQDLKDLFKEIGEVERADIIESTPGRSRGMGTVHFYNEADVEKAIERFNGFEWFGRKIDVRPSKFPKDDRAVPSTPKIRTDGLSKNTDFTLGVTGDGEESPIIYASNLPWETAESDLFELFGSIATVERAELQYGRGGNSSGNAVVKFSDVETARSVIQQLNGYEYGNRHLKITFAKFPSAEQLEALHEEIRKNTEETISSGLAEAPIERTSPVSEEHSKPAANPIEQSGAVDDGDEMIEE</sequence>
<dbReference type="PROSITE" id="PS50102">
    <property type="entry name" value="RRM"/>
    <property type="match status" value="3"/>
</dbReference>
<keyword evidence="1 2" id="KW-0694">RNA-binding</keyword>
<dbReference type="eggNOG" id="KOG0118">
    <property type="taxonomic scope" value="Eukaryota"/>
</dbReference>
<feature type="domain" description="RRM" evidence="4">
    <location>
        <begin position="318"/>
        <end position="395"/>
    </location>
</feature>
<feature type="domain" description="RRM" evidence="4">
    <location>
        <begin position="431"/>
        <end position="508"/>
    </location>
</feature>
<dbReference type="InterPro" id="IPR000504">
    <property type="entry name" value="RRM_dom"/>
</dbReference>
<feature type="region of interest" description="Disordered" evidence="3">
    <location>
        <begin position="207"/>
        <end position="271"/>
    </location>
</feature>
<dbReference type="InterPro" id="IPR035979">
    <property type="entry name" value="RBD_domain_sf"/>
</dbReference>
<dbReference type="AlphaFoldDB" id="A0A099P510"/>
<evidence type="ECO:0000256" key="1">
    <source>
        <dbReference type="ARBA" id="ARBA00022884"/>
    </source>
</evidence>
<feature type="compositionally biased region" description="Basic and acidic residues" evidence="3">
    <location>
        <begin position="86"/>
        <end position="105"/>
    </location>
</feature>
<gene>
    <name evidence="5" type="ORF">JL09_g779</name>
</gene>
<dbReference type="Gene3D" id="3.30.70.330">
    <property type="match status" value="3"/>
</dbReference>
<name>A0A099P510_PICKU</name>
<evidence type="ECO:0000313" key="5">
    <source>
        <dbReference type="EMBL" id="KGK40128.1"/>
    </source>
</evidence>
<proteinExistence type="predicted"/>
<dbReference type="Pfam" id="PF00076">
    <property type="entry name" value="RRM_1"/>
    <property type="match status" value="3"/>
</dbReference>
<dbReference type="PANTHER" id="PTHR48025:SF1">
    <property type="entry name" value="RRM DOMAIN-CONTAINING PROTEIN"/>
    <property type="match status" value="1"/>
</dbReference>
<dbReference type="VEuPathDB" id="FungiDB:C5L36_0E00980"/>
<comment type="caution">
    <text evidence="5">The sequence shown here is derived from an EMBL/GenBank/DDBJ whole genome shotgun (WGS) entry which is preliminary data.</text>
</comment>
<feature type="domain" description="RRM" evidence="4">
    <location>
        <begin position="136"/>
        <end position="212"/>
    </location>
</feature>
<dbReference type="SUPFAM" id="SSF54928">
    <property type="entry name" value="RNA-binding domain, RBD"/>
    <property type="match status" value="3"/>
</dbReference>